<dbReference type="Proteomes" id="UP001333110">
    <property type="component" value="Unassembled WGS sequence"/>
</dbReference>
<name>A0AAN7PLJ4_MYCAM</name>
<protein>
    <submittedName>
        <fullName evidence="2">Uncharacterized protein</fullName>
    </submittedName>
</protein>
<feature type="region of interest" description="Disordered" evidence="1">
    <location>
        <begin position="1"/>
        <end position="24"/>
    </location>
</feature>
<gene>
    <name evidence="2" type="ORF">QYF61_021959</name>
</gene>
<dbReference type="EMBL" id="JAUNZN010000001">
    <property type="protein sequence ID" value="KAK4832360.1"/>
    <property type="molecule type" value="Genomic_DNA"/>
</dbReference>
<dbReference type="AlphaFoldDB" id="A0AAN7PLJ4"/>
<evidence type="ECO:0000313" key="3">
    <source>
        <dbReference type="Proteomes" id="UP001333110"/>
    </source>
</evidence>
<keyword evidence="3" id="KW-1185">Reference proteome</keyword>
<evidence type="ECO:0000256" key="1">
    <source>
        <dbReference type="SAM" id="MobiDB-lite"/>
    </source>
</evidence>
<organism evidence="2 3">
    <name type="scientific">Mycteria americana</name>
    <name type="common">Wood stork</name>
    <dbReference type="NCBI Taxonomy" id="33587"/>
    <lineage>
        <taxon>Eukaryota</taxon>
        <taxon>Metazoa</taxon>
        <taxon>Chordata</taxon>
        <taxon>Craniata</taxon>
        <taxon>Vertebrata</taxon>
        <taxon>Euteleostomi</taxon>
        <taxon>Archelosauria</taxon>
        <taxon>Archosauria</taxon>
        <taxon>Dinosauria</taxon>
        <taxon>Saurischia</taxon>
        <taxon>Theropoda</taxon>
        <taxon>Coelurosauria</taxon>
        <taxon>Aves</taxon>
        <taxon>Neognathae</taxon>
        <taxon>Neoaves</taxon>
        <taxon>Aequornithes</taxon>
        <taxon>Ciconiiformes</taxon>
        <taxon>Ciconiidae</taxon>
        <taxon>Mycteria</taxon>
    </lineage>
</organism>
<proteinExistence type="predicted"/>
<comment type="caution">
    <text evidence="2">The sequence shown here is derived from an EMBL/GenBank/DDBJ whole genome shotgun (WGS) entry which is preliminary data.</text>
</comment>
<accession>A0AAN7PLJ4</accession>
<sequence>MSLQKTNKPTGLEASNNRSTTGSTLGSVLFNTFISDLKEAMKWLLIETSWRNGLTGISLNERQKVQHLGRKNPLQYYRLGTDWLGSSSVE</sequence>
<evidence type="ECO:0000313" key="2">
    <source>
        <dbReference type="EMBL" id="KAK4832360.1"/>
    </source>
</evidence>
<reference evidence="2 3" key="1">
    <citation type="journal article" date="2023" name="J. Hered.">
        <title>Chromosome-level genome of the wood stork (Mycteria americana) provides insight into avian chromosome evolution.</title>
        <authorList>
            <person name="Flamio R. Jr."/>
            <person name="Ramstad K.M."/>
        </authorList>
    </citation>
    <scope>NUCLEOTIDE SEQUENCE [LARGE SCALE GENOMIC DNA]</scope>
    <source>
        <strain evidence="2">JAX WOST 10</strain>
    </source>
</reference>